<keyword evidence="3" id="KW-0804">Transcription</keyword>
<dbReference type="SMART" id="SM00895">
    <property type="entry name" value="FCD"/>
    <property type="match status" value="1"/>
</dbReference>
<sequence length="255" mass="28427">MASYQGRGLHGQIVEEIGMRIVGGDYPLNATLFSEHLEQEFGVSKTVVREALKVIAAKGLVESRQKRGTVVLPREHWNLLDGDVLRWQGGEPPNFAFLEMLAEVREMVEPPAARFAALRRTQEDLDTMQAALGDMRAARRDPDAMVAADLRFHRGLLDAAHNEVLSRMEVILAAGLQIRDRFVHHSAHGADPMPAHQALYDAIHDGDAEQAEVTVKALLAQAASDLVEARERADRSRKPARRTARPRTRTMHRVD</sequence>
<organism evidence="6 9">
    <name type="scientific">Streptacidiphilus alkalitolerans</name>
    <dbReference type="NCBI Taxonomy" id="3342712"/>
    <lineage>
        <taxon>Bacteria</taxon>
        <taxon>Bacillati</taxon>
        <taxon>Actinomycetota</taxon>
        <taxon>Actinomycetes</taxon>
        <taxon>Kitasatosporales</taxon>
        <taxon>Streptomycetaceae</taxon>
        <taxon>Streptacidiphilus</taxon>
    </lineage>
</organism>
<dbReference type="PANTHER" id="PTHR43537:SF44">
    <property type="entry name" value="GNTR FAMILY REGULATORY PROTEIN"/>
    <property type="match status" value="1"/>
</dbReference>
<dbReference type="RefSeq" id="WP_380518856.1">
    <property type="nucleotide sequence ID" value="NZ_JBHEZX010000027.1"/>
</dbReference>
<dbReference type="PROSITE" id="PS50949">
    <property type="entry name" value="HTH_GNTR"/>
    <property type="match status" value="1"/>
</dbReference>
<name>A0ABV6VM32_9ACTN</name>
<feature type="compositionally biased region" description="Basic and acidic residues" evidence="4">
    <location>
        <begin position="227"/>
        <end position="237"/>
    </location>
</feature>
<evidence type="ECO:0000313" key="6">
    <source>
        <dbReference type="EMBL" id="MFC1414753.1"/>
    </source>
</evidence>
<dbReference type="EMBL" id="JBHEZX010000027">
    <property type="protein sequence ID" value="MFC1414753.1"/>
    <property type="molecule type" value="Genomic_DNA"/>
</dbReference>
<evidence type="ECO:0000313" key="9">
    <source>
        <dbReference type="Proteomes" id="UP001592582"/>
    </source>
</evidence>
<dbReference type="Proteomes" id="UP001592530">
    <property type="component" value="Unassembled WGS sequence"/>
</dbReference>
<dbReference type="CDD" id="cd07377">
    <property type="entry name" value="WHTH_GntR"/>
    <property type="match status" value="1"/>
</dbReference>
<dbReference type="EMBL" id="JBHEZY010000004">
    <property type="protein sequence ID" value="MFC1431597.1"/>
    <property type="molecule type" value="Genomic_DNA"/>
</dbReference>
<feature type="compositionally biased region" description="Basic residues" evidence="4">
    <location>
        <begin position="238"/>
        <end position="255"/>
    </location>
</feature>
<dbReference type="PANTHER" id="PTHR43537">
    <property type="entry name" value="TRANSCRIPTIONAL REGULATOR, GNTR FAMILY"/>
    <property type="match status" value="1"/>
</dbReference>
<evidence type="ECO:0000259" key="5">
    <source>
        <dbReference type="PROSITE" id="PS50949"/>
    </source>
</evidence>
<dbReference type="InterPro" id="IPR000524">
    <property type="entry name" value="Tscrpt_reg_HTH_GntR"/>
</dbReference>
<dbReference type="SUPFAM" id="SSF46785">
    <property type="entry name" value="Winged helix' DNA-binding domain"/>
    <property type="match status" value="1"/>
</dbReference>
<evidence type="ECO:0000313" key="8">
    <source>
        <dbReference type="Proteomes" id="UP001592530"/>
    </source>
</evidence>
<dbReference type="Pfam" id="PF07729">
    <property type="entry name" value="FCD"/>
    <property type="match status" value="1"/>
</dbReference>
<keyword evidence="9" id="KW-1185">Reference proteome</keyword>
<reference evidence="8 9" key="1">
    <citation type="submission" date="2024-09" db="EMBL/GenBank/DDBJ databases">
        <authorList>
            <person name="Lee S.D."/>
        </authorList>
    </citation>
    <scope>NUCLEOTIDE SEQUENCE [LARGE SCALE GENOMIC DNA]</scope>
    <source>
        <strain evidence="6 9">N1-1</strain>
        <strain evidence="7 8">N1-3</strain>
    </source>
</reference>
<proteinExistence type="predicted"/>
<feature type="domain" description="HTH gntR-type" evidence="5">
    <location>
        <begin position="7"/>
        <end position="74"/>
    </location>
</feature>
<dbReference type="SUPFAM" id="SSF48008">
    <property type="entry name" value="GntR ligand-binding domain-like"/>
    <property type="match status" value="1"/>
</dbReference>
<evidence type="ECO:0000256" key="1">
    <source>
        <dbReference type="ARBA" id="ARBA00023015"/>
    </source>
</evidence>
<keyword evidence="1" id="KW-0805">Transcription regulation</keyword>
<evidence type="ECO:0000256" key="4">
    <source>
        <dbReference type="SAM" id="MobiDB-lite"/>
    </source>
</evidence>
<evidence type="ECO:0000256" key="2">
    <source>
        <dbReference type="ARBA" id="ARBA00023125"/>
    </source>
</evidence>
<feature type="region of interest" description="Disordered" evidence="4">
    <location>
        <begin position="227"/>
        <end position="255"/>
    </location>
</feature>
<comment type="caution">
    <text evidence="6">The sequence shown here is derived from an EMBL/GenBank/DDBJ whole genome shotgun (WGS) entry which is preliminary data.</text>
</comment>
<protein>
    <submittedName>
        <fullName evidence="6">FadR/GntR family transcriptional regulator</fullName>
    </submittedName>
</protein>
<dbReference type="SMART" id="SM00345">
    <property type="entry name" value="HTH_GNTR"/>
    <property type="match status" value="1"/>
</dbReference>
<dbReference type="Gene3D" id="1.20.120.530">
    <property type="entry name" value="GntR ligand-binding domain-like"/>
    <property type="match status" value="1"/>
</dbReference>
<keyword evidence="2" id="KW-0238">DNA-binding</keyword>
<dbReference type="InterPro" id="IPR036390">
    <property type="entry name" value="WH_DNA-bd_sf"/>
</dbReference>
<evidence type="ECO:0000313" key="7">
    <source>
        <dbReference type="EMBL" id="MFC1431597.1"/>
    </source>
</evidence>
<accession>A0ABV6VM32</accession>
<dbReference type="InterPro" id="IPR011711">
    <property type="entry name" value="GntR_C"/>
</dbReference>
<dbReference type="Pfam" id="PF00392">
    <property type="entry name" value="GntR"/>
    <property type="match status" value="1"/>
</dbReference>
<dbReference type="Proteomes" id="UP001592582">
    <property type="component" value="Unassembled WGS sequence"/>
</dbReference>
<dbReference type="InterPro" id="IPR008920">
    <property type="entry name" value="TF_FadR/GntR_C"/>
</dbReference>
<evidence type="ECO:0000256" key="3">
    <source>
        <dbReference type="ARBA" id="ARBA00023163"/>
    </source>
</evidence>
<gene>
    <name evidence="7" type="ORF">ACEZDB_13180</name>
    <name evidence="6" type="ORF">ACEZDG_36390</name>
</gene>
<dbReference type="Gene3D" id="1.10.10.10">
    <property type="entry name" value="Winged helix-like DNA-binding domain superfamily/Winged helix DNA-binding domain"/>
    <property type="match status" value="1"/>
</dbReference>
<dbReference type="InterPro" id="IPR036388">
    <property type="entry name" value="WH-like_DNA-bd_sf"/>
</dbReference>